<dbReference type="OrthoDB" id="8908at10239"/>
<evidence type="ECO:0000256" key="7">
    <source>
        <dbReference type="SAM" id="Coils"/>
    </source>
</evidence>
<dbReference type="Gene3D" id="3.40.1170.10">
    <property type="entry name" value="DNA repair protein MutS, domain I"/>
    <property type="match status" value="1"/>
</dbReference>
<feature type="domain" description="DNA mismatch repair proteins mutS family" evidence="9">
    <location>
        <begin position="596"/>
        <end position="779"/>
    </location>
</feature>
<dbReference type="SUPFAM" id="SSF48334">
    <property type="entry name" value="DNA repair protein MutS, domain III"/>
    <property type="match status" value="1"/>
</dbReference>
<sequence length="881" mass="102344">MSLIDQYIRVQKEYVEKFGEKTIILCQTGSFYEVYAFKINDWQLKVANELLDLKIASKKSNNTSIYMCGFPDHATERFEKKLLKNNYSVVYMNQSVNLLGKIERKVTNVISNGSNFDSNEALIASIFFEKEDEEEYYVHLSIFDTNLGDTTVIVNNNIIKNTNEFINMFVIQYKVSELITNVPYKNDKILVHQKTFNKKKNNEIIDQLEEYFSNFKNLYIHIKDRIGFNVLLDKSIENVVNLLEFVKFHNENLVKNLKMPIIQKQSEFLEKFNGFDKIIDINSVTKLIDFCKTTEGSKKLSNIIQTPIYDINKLNKRYENIQKIISNQDIFKITDKLSKICNIDRLNRKIEIGKFEKYDITKLLKSNIICYEVLRDLREYNCGWIPSSKTLEDFQKYINKIESYFDIDKIDTLNIFKNEQDIDKICNEINIINERIQTLSKTFQIEVKIQYNEKTGFFFETSRKRGIDIKVKFKDFNYQLLTSICKISNNEMEKHSQNFEKLNKLLEIKTNEKINAFFDENYYKFYESIKKVLFKITWTDVFQSIAMASIKLNLKRPILKQAGVSSIECKDLRHILVENSFKNTKQAFVPNDVNLNSNYLIYGVNSVGKSIYLKSIGIAVILAQSGIFVPANECVLTPYNKIFARFGNADDLVRNHSSFISEIYEIETIITNCDSNSLIIADECCSSTEIKSAIEIVSSTLKWLTEKKSSFVFSSHFFELINKVKGIESLSIAYLKITETKDDIIFDRKLTIGTPENLNYGTKIAKTIFTNKNFKKMLEKTDVYKEKKIVKSRYNSSLVVKCCTICGYAPTSDTDLPLDIHHIGMQADADQNGFINNMHKNDAANLVVLCKCCHQQTHQGKITINGWKMSLHENKLDYVIK</sequence>
<evidence type="ECO:0000256" key="3">
    <source>
        <dbReference type="ARBA" id="ARBA00022763"/>
    </source>
</evidence>
<dbReference type="PANTHER" id="PTHR11361:SF34">
    <property type="entry name" value="DNA MISMATCH REPAIR PROTEIN MSH1, MITOCHONDRIAL"/>
    <property type="match status" value="1"/>
</dbReference>
<dbReference type="EMBL" id="KJ645900">
    <property type="protein sequence ID" value="AII16947.1"/>
    <property type="molecule type" value="Genomic_DNA"/>
</dbReference>
<dbReference type="Gene3D" id="1.10.1420.10">
    <property type="match status" value="1"/>
</dbReference>
<dbReference type="InterPro" id="IPR027417">
    <property type="entry name" value="P-loop_NTPase"/>
</dbReference>
<dbReference type="SMART" id="SM00533">
    <property type="entry name" value="MUTSd"/>
    <property type="match status" value="1"/>
</dbReference>
<dbReference type="Pfam" id="PF00488">
    <property type="entry name" value="MutS_V"/>
    <property type="match status" value="1"/>
</dbReference>
<dbReference type="InterPro" id="IPR007696">
    <property type="entry name" value="DNA_mismatch_repair_MutS_core"/>
</dbReference>
<keyword evidence="5" id="KW-0238">DNA-binding</keyword>
<dbReference type="KEGG" id="vg:20041666"/>
<dbReference type="GeneID" id="20041666"/>
<dbReference type="InterPro" id="IPR045076">
    <property type="entry name" value="MutS"/>
</dbReference>
<evidence type="ECO:0000256" key="1">
    <source>
        <dbReference type="ARBA" id="ARBA00006271"/>
    </source>
</evidence>
<dbReference type="PANTHER" id="PTHR11361">
    <property type="entry name" value="DNA MISMATCH REPAIR PROTEIN MUTS FAMILY MEMBER"/>
    <property type="match status" value="1"/>
</dbReference>
<name>A0A076FGT9_9VIRU</name>
<evidence type="ECO:0000256" key="4">
    <source>
        <dbReference type="ARBA" id="ARBA00022840"/>
    </source>
</evidence>
<proteinExistence type="inferred from homology"/>
<evidence type="ECO:0000313" key="11">
    <source>
        <dbReference type="Proteomes" id="UP000028667"/>
    </source>
</evidence>
<dbReference type="InterPro" id="IPR000432">
    <property type="entry name" value="DNA_mismatch_repair_MutS_C"/>
</dbReference>
<evidence type="ECO:0000259" key="9">
    <source>
        <dbReference type="SMART" id="SM00534"/>
    </source>
</evidence>
<dbReference type="InterPro" id="IPR003615">
    <property type="entry name" value="HNH_nuc"/>
</dbReference>
<feature type="domain" description="DNA mismatch repair protein MutS core" evidence="8">
    <location>
        <begin position="279"/>
        <end position="580"/>
    </location>
</feature>
<evidence type="ECO:0000259" key="8">
    <source>
        <dbReference type="SMART" id="SM00533"/>
    </source>
</evidence>
<dbReference type="RefSeq" id="YP_009052245.1">
    <property type="nucleotide sequence ID" value="NC_024697.1"/>
</dbReference>
<dbReference type="GO" id="GO:0030983">
    <property type="term" value="F:mismatched DNA binding"/>
    <property type="evidence" value="ECO:0007669"/>
    <property type="project" value="InterPro"/>
</dbReference>
<dbReference type="InterPro" id="IPR017261">
    <property type="entry name" value="DNA_mismatch_repair_MutS/MSH"/>
</dbReference>
<keyword evidence="6" id="KW-0234">DNA repair</keyword>
<dbReference type="Proteomes" id="UP000028667">
    <property type="component" value="Segment"/>
</dbReference>
<dbReference type="InterPro" id="IPR007695">
    <property type="entry name" value="DNA_mismatch_repair_MutS-lik_N"/>
</dbReference>
<evidence type="ECO:0000313" key="10">
    <source>
        <dbReference type="EMBL" id="AII16947.1"/>
    </source>
</evidence>
<dbReference type="SMART" id="SM00534">
    <property type="entry name" value="MUTSac"/>
    <property type="match status" value="1"/>
</dbReference>
<dbReference type="Pfam" id="PF01624">
    <property type="entry name" value="MutS_I"/>
    <property type="match status" value="1"/>
</dbReference>
<keyword evidence="3" id="KW-0227">DNA damage</keyword>
<reference evidence="10 11" key="1">
    <citation type="journal article" date="2014" name="Virology">
        <title>Genome of brown tide virus (AaV), the little giant of the Megaviridae, elucidates NCLDV genome expansion and host-virus coevolution.</title>
        <authorList>
            <person name="Moniruzzaman M."/>
            <person name="LeCleir G.R."/>
            <person name="Brown C.M."/>
            <person name="Gobler C.J."/>
            <person name="Bidle K.D."/>
            <person name="Wilson W.H."/>
            <person name="Wilhelm S.W."/>
        </authorList>
    </citation>
    <scope>NUCLEOTIDE SEQUENCE [LARGE SCALE GENOMIC DNA]</scope>
    <source>
        <strain evidence="10">BtV-01</strain>
    </source>
</reference>
<keyword evidence="2" id="KW-0547">Nucleotide-binding</keyword>
<evidence type="ECO:0000256" key="2">
    <source>
        <dbReference type="ARBA" id="ARBA00022741"/>
    </source>
</evidence>
<feature type="coiled-coil region" evidence="7">
    <location>
        <begin position="485"/>
        <end position="512"/>
    </location>
</feature>
<gene>
    <name evidence="10" type="ORF">AaV_171</name>
</gene>
<dbReference type="GO" id="GO:0140664">
    <property type="term" value="F:ATP-dependent DNA damage sensor activity"/>
    <property type="evidence" value="ECO:0007669"/>
    <property type="project" value="InterPro"/>
</dbReference>
<evidence type="ECO:0000256" key="6">
    <source>
        <dbReference type="ARBA" id="ARBA00023204"/>
    </source>
</evidence>
<dbReference type="SUPFAM" id="SSF55271">
    <property type="entry name" value="DNA repair protein MutS, domain I"/>
    <property type="match status" value="1"/>
</dbReference>
<keyword evidence="11" id="KW-1185">Reference proteome</keyword>
<dbReference type="InterPro" id="IPR036187">
    <property type="entry name" value="DNA_mismatch_repair_MutS_sf"/>
</dbReference>
<organism evidence="10 11">
    <name type="scientific">Aureococcus anophagefferens virus</name>
    <dbReference type="NCBI Taxonomy" id="1474867"/>
    <lineage>
        <taxon>Viruses</taxon>
        <taxon>Varidnaviria</taxon>
        <taxon>Bamfordvirae</taxon>
        <taxon>Nucleocytoviricota</taxon>
        <taxon>Megaviricetes</taxon>
        <taxon>Imitervirales</taxon>
        <taxon>Schizomimiviridae</taxon>
        <taxon>Kratosvirus</taxon>
        <taxon>Kratosvirus quantuckense</taxon>
    </lineage>
</organism>
<dbReference type="CDD" id="cd00085">
    <property type="entry name" value="HNHc"/>
    <property type="match status" value="1"/>
</dbReference>
<protein>
    <submittedName>
        <fullName evidence="10">Putative DNA mismatch repair ATPase</fullName>
    </submittedName>
</protein>
<dbReference type="PIRSF" id="PIRSF037677">
    <property type="entry name" value="DNA_mis_repair_Msh6"/>
    <property type="match status" value="1"/>
</dbReference>
<dbReference type="Gene3D" id="3.40.50.300">
    <property type="entry name" value="P-loop containing nucleotide triphosphate hydrolases"/>
    <property type="match status" value="1"/>
</dbReference>
<accession>A0A076FGT9</accession>
<comment type="similarity">
    <text evidence="1">Belongs to the DNA mismatch repair MutS family.</text>
</comment>
<dbReference type="Pfam" id="PF05192">
    <property type="entry name" value="MutS_III"/>
    <property type="match status" value="1"/>
</dbReference>
<dbReference type="GO" id="GO:0005524">
    <property type="term" value="F:ATP binding"/>
    <property type="evidence" value="ECO:0007669"/>
    <property type="project" value="UniProtKB-KW"/>
</dbReference>
<evidence type="ECO:0000256" key="5">
    <source>
        <dbReference type="ARBA" id="ARBA00023125"/>
    </source>
</evidence>
<keyword evidence="4" id="KW-0067">ATP-binding</keyword>
<dbReference type="SUPFAM" id="SSF52540">
    <property type="entry name" value="P-loop containing nucleoside triphosphate hydrolases"/>
    <property type="match status" value="1"/>
</dbReference>
<dbReference type="InterPro" id="IPR016151">
    <property type="entry name" value="DNA_mismatch_repair_MutS_N"/>
</dbReference>
<keyword evidence="7" id="KW-0175">Coiled coil</keyword>
<dbReference type="GO" id="GO:0006298">
    <property type="term" value="P:mismatch repair"/>
    <property type="evidence" value="ECO:0007669"/>
    <property type="project" value="InterPro"/>
</dbReference>